<organism evidence="2 3">
    <name type="scientific">Hibiscus sabdariffa</name>
    <name type="common">roselle</name>
    <dbReference type="NCBI Taxonomy" id="183260"/>
    <lineage>
        <taxon>Eukaryota</taxon>
        <taxon>Viridiplantae</taxon>
        <taxon>Streptophyta</taxon>
        <taxon>Embryophyta</taxon>
        <taxon>Tracheophyta</taxon>
        <taxon>Spermatophyta</taxon>
        <taxon>Magnoliopsida</taxon>
        <taxon>eudicotyledons</taxon>
        <taxon>Gunneridae</taxon>
        <taxon>Pentapetalae</taxon>
        <taxon>rosids</taxon>
        <taxon>malvids</taxon>
        <taxon>Malvales</taxon>
        <taxon>Malvaceae</taxon>
        <taxon>Malvoideae</taxon>
        <taxon>Hibiscus</taxon>
    </lineage>
</organism>
<name>A0ABR2DTW7_9ROSI</name>
<dbReference type="PANTHER" id="PTHR31659">
    <property type="entry name" value="PROTEIN: UPF0503-LIKE PROTEIN, PUTATIVE (DUF740)-RELATED"/>
    <property type="match status" value="1"/>
</dbReference>
<sequence length="251" mass="28814">MKDHVDLNSQIKKGSGRDFKEIGGGFWSAASVFSKKLQKWRQNQELKKRGNDGGSVRWPVEKPNGRQYREAQSEFADYGFGRRSFDATARMSSDNDPRHSFDEPRASWDGYLMGKTFPRMPTMVSVLEDSSSSRSLDRSSSMRKTAAAMVAEMKLVSNSKVSPATVDYLYGPKLNSLRDDYSKKSRRWRRHGDVRRNTSVSWRKKKMDEFVPRYSLDNGLSRFYLTPMRSSQRGGTGKSRATIARSFLRLY</sequence>
<comment type="caution">
    <text evidence="2">The sequence shown here is derived from an EMBL/GenBank/DDBJ whole genome shotgun (WGS) entry which is preliminary data.</text>
</comment>
<dbReference type="Pfam" id="PF05340">
    <property type="entry name" value="DUF740"/>
    <property type="match status" value="1"/>
</dbReference>
<feature type="compositionally biased region" description="Basic and acidic residues" evidence="1">
    <location>
        <begin position="42"/>
        <end position="51"/>
    </location>
</feature>
<accession>A0ABR2DTW7</accession>
<evidence type="ECO:0000313" key="3">
    <source>
        <dbReference type="Proteomes" id="UP001472677"/>
    </source>
</evidence>
<dbReference type="PANTHER" id="PTHR31659:SF9">
    <property type="entry name" value="PROTEIN: UPF0503-LIKE PROTEIN, PUTATIVE (DUF740)-RELATED"/>
    <property type="match status" value="1"/>
</dbReference>
<gene>
    <name evidence="2" type="ORF">V6N12_027159</name>
</gene>
<proteinExistence type="predicted"/>
<reference evidence="2 3" key="1">
    <citation type="journal article" date="2024" name="G3 (Bethesda)">
        <title>Genome assembly of Hibiscus sabdariffa L. provides insights into metabolisms of medicinal natural products.</title>
        <authorList>
            <person name="Kim T."/>
        </authorList>
    </citation>
    <scope>NUCLEOTIDE SEQUENCE [LARGE SCALE GENOMIC DNA]</scope>
    <source>
        <strain evidence="2">TK-2024</strain>
        <tissue evidence="2">Old leaves</tissue>
    </source>
</reference>
<evidence type="ECO:0000313" key="2">
    <source>
        <dbReference type="EMBL" id="KAK8546372.1"/>
    </source>
</evidence>
<dbReference type="Proteomes" id="UP001472677">
    <property type="component" value="Unassembled WGS sequence"/>
</dbReference>
<dbReference type="EMBL" id="JBBPBM010000023">
    <property type="protein sequence ID" value="KAK8546372.1"/>
    <property type="molecule type" value="Genomic_DNA"/>
</dbReference>
<feature type="region of interest" description="Disordered" evidence="1">
    <location>
        <begin position="40"/>
        <end position="61"/>
    </location>
</feature>
<dbReference type="InterPro" id="IPR008004">
    <property type="entry name" value="OCTOPUS-like"/>
</dbReference>
<keyword evidence="3" id="KW-1185">Reference proteome</keyword>
<protein>
    <submittedName>
        <fullName evidence="2">Uncharacterized protein</fullName>
    </submittedName>
</protein>
<evidence type="ECO:0000256" key="1">
    <source>
        <dbReference type="SAM" id="MobiDB-lite"/>
    </source>
</evidence>